<accession>A0ABT9XMM1</accession>
<dbReference type="EMBL" id="JAUSTP010000054">
    <property type="protein sequence ID" value="MDQ0191561.1"/>
    <property type="molecule type" value="Genomic_DNA"/>
</dbReference>
<gene>
    <name evidence="1" type="ORF">J2S03_003432</name>
</gene>
<proteinExistence type="predicted"/>
<evidence type="ECO:0000313" key="1">
    <source>
        <dbReference type="EMBL" id="MDQ0191561.1"/>
    </source>
</evidence>
<comment type="caution">
    <text evidence="1">The sequence shown here is derived from an EMBL/GenBank/DDBJ whole genome shotgun (WGS) entry which is preliminary data.</text>
</comment>
<evidence type="ECO:0000313" key="2">
    <source>
        <dbReference type="Proteomes" id="UP001232973"/>
    </source>
</evidence>
<sequence>MARNVDARIQRITEGTLIVGIDIAKHTHVARSVDWRGIELGKPLTFENTRNGLEGLERTSRRARSLMTTRQRRTT</sequence>
<protein>
    <submittedName>
        <fullName evidence="1">Transposase</fullName>
    </submittedName>
</protein>
<keyword evidence="2" id="KW-1185">Reference proteome</keyword>
<name>A0ABT9XMM1_9BACL</name>
<dbReference type="Proteomes" id="UP001232973">
    <property type="component" value="Unassembled WGS sequence"/>
</dbReference>
<organism evidence="1 2">
    <name type="scientific">Alicyclobacillus cycloheptanicus</name>
    <dbReference type="NCBI Taxonomy" id="1457"/>
    <lineage>
        <taxon>Bacteria</taxon>
        <taxon>Bacillati</taxon>
        <taxon>Bacillota</taxon>
        <taxon>Bacilli</taxon>
        <taxon>Bacillales</taxon>
        <taxon>Alicyclobacillaceae</taxon>
        <taxon>Alicyclobacillus</taxon>
    </lineage>
</organism>
<reference evidence="1 2" key="1">
    <citation type="submission" date="2023-07" db="EMBL/GenBank/DDBJ databases">
        <title>Genomic Encyclopedia of Type Strains, Phase IV (KMG-IV): sequencing the most valuable type-strain genomes for metagenomic binning, comparative biology and taxonomic classification.</title>
        <authorList>
            <person name="Goeker M."/>
        </authorList>
    </citation>
    <scope>NUCLEOTIDE SEQUENCE [LARGE SCALE GENOMIC DNA]</scope>
    <source>
        <strain evidence="1 2">DSM 4006</strain>
    </source>
</reference>